<dbReference type="InterPro" id="IPR044152">
    <property type="entry name" value="YqjM-like"/>
</dbReference>
<sequence>MTDKITRENIGAPNAPFYTPIQNPPPGTFVKTTQSNGVIENIPSLFTPLKLRGITLPNRIALSPMCTFSAQDGALTDWHLVHLGQFALRGAGLIMVEATAVTPEGRLSPNDSGLWNDEQIAPLKRIVDFVHSQGVKIGIQLAHGGRKASTIAAFINVKALGNNVKYSQLLPEEFGGWPNDVIGPSPIPWDDEHANPKELTIEQIHEIQESFVAAAKRAEKAGFDIVELHYAHGYLAHEFFSPISNKRTDQYGGSFENRVRFGLEITKKVREIWSEDKPLFVRISATDWVDDEDSWEIKQSVELSKLFQALGVDLIDVSTGGNTPKQNLAVKDHFQVPFAEVIKKNVDINVATVGLIKDPKLANGIVENGQADLVFLARSFLADGNWAIRAAKELGVLIQTPVQYNYAIRSFL</sequence>
<dbReference type="InterPro" id="IPR013785">
    <property type="entry name" value="Aldolase_TIM"/>
</dbReference>
<feature type="region of interest" description="Disordered" evidence="6">
    <location>
        <begin position="1"/>
        <end position="24"/>
    </location>
</feature>
<dbReference type="GO" id="GO:0010181">
    <property type="term" value="F:FMN binding"/>
    <property type="evidence" value="ECO:0007669"/>
    <property type="project" value="InterPro"/>
</dbReference>
<reference evidence="8" key="1">
    <citation type="submission" date="2021-06" db="EMBL/GenBank/DDBJ databases">
        <authorList>
            <person name="Kallberg Y."/>
            <person name="Tangrot J."/>
            <person name="Rosling A."/>
        </authorList>
    </citation>
    <scope>NUCLEOTIDE SEQUENCE</scope>
    <source>
        <strain evidence="8">87-6 pot B 2015</strain>
    </source>
</reference>
<evidence type="ECO:0000256" key="5">
    <source>
        <dbReference type="ARBA" id="ARBA00023002"/>
    </source>
</evidence>
<evidence type="ECO:0000313" key="8">
    <source>
        <dbReference type="EMBL" id="CAG8675918.1"/>
    </source>
</evidence>
<keyword evidence="3" id="KW-0288">FMN</keyword>
<evidence type="ECO:0000256" key="2">
    <source>
        <dbReference type="ARBA" id="ARBA00022630"/>
    </source>
</evidence>
<dbReference type="SUPFAM" id="SSF51395">
    <property type="entry name" value="FMN-linked oxidoreductases"/>
    <property type="match status" value="1"/>
</dbReference>
<dbReference type="Gene3D" id="3.20.20.70">
    <property type="entry name" value="Aldolase class I"/>
    <property type="match status" value="1"/>
</dbReference>
<keyword evidence="4" id="KW-0521">NADP</keyword>
<evidence type="ECO:0000256" key="1">
    <source>
        <dbReference type="ARBA" id="ARBA00001917"/>
    </source>
</evidence>
<evidence type="ECO:0000313" key="9">
    <source>
        <dbReference type="Proteomes" id="UP000789375"/>
    </source>
</evidence>
<keyword evidence="9" id="KW-1185">Reference proteome</keyword>
<dbReference type="PANTHER" id="PTHR43303">
    <property type="entry name" value="NADPH DEHYDROGENASE C23G7.10C-RELATED"/>
    <property type="match status" value="1"/>
</dbReference>
<evidence type="ECO:0000256" key="4">
    <source>
        <dbReference type="ARBA" id="ARBA00022857"/>
    </source>
</evidence>
<comment type="cofactor">
    <cofactor evidence="1">
        <name>FMN</name>
        <dbReference type="ChEBI" id="CHEBI:58210"/>
    </cofactor>
</comment>
<accession>A0A9N9EIU4</accession>
<dbReference type="CDD" id="cd02932">
    <property type="entry name" value="OYE_YqiM_FMN"/>
    <property type="match status" value="1"/>
</dbReference>
<protein>
    <submittedName>
        <fullName evidence="8">5347_t:CDS:1</fullName>
    </submittedName>
</protein>
<dbReference type="Proteomes" id="UP000789375">
    <property type="component" value="Unassembled WGS sequence"/>
</dbReference>
<evidence type="ECO:0000256" key="6">
    <source>
        <dbReference type="SAM" id="MobiDB-lite"/>
    </source>
</evidence>
<feature type="domain" description="NADH:flavin oxidoreductase/NADH oxidase N-terminal" evidence="7">
    <location>
        <begin position="44"/>
        <end position="394"/>
    </location>
</feature>
<proteinExistence type="predicted"/>
<gene>
    <name evidence="8" type="ORF">FMOSSE_LOCUS12644</name>
</gene>
<dbReference type="GO" id="GO:0050661">
    <property type="term" value="F:NADP binding"/>
    <property type="evidence" value="ECO:0007669"/>
    <property type="project" value="InterPro"/>
</dbReference>
<dbReference type="InterPro" id="IPR001155">
    <property type="entry name" value="OxRdtase_FMN_N"/>
</dbReference>
<evidence type="ECO:0000256" key="3">
    <source>
        <dbReference type="ARBA" id="ARBA00022643"/>
    </source>
</evidence>
<dbReference type="EMBL" id="CAJVPP010006248">
    <property type="protein sequence ID" value="CAG8675918.1"/>
    <property type="molecule type" value="Genomic_DNA"/>
</dbReference>
<evidence type="ECO:0000259" key="7">
    <source>
        <dbReference type="Pfam" id="PF00724"/>
    </source>
</evidence>
<keyword evidence="2" id="KW-0285">Flavoprotein</keyword>
<dbReference type="GO" id="GO:0003959">
    <property type="term" value="F:NADPH dehydrogenase activity"/>
    <property type="evidence" value="ECO:0007669"/>
    <property type="project" value="InterPro"/>
</dbReference>
<comment type="caution">
    <text evidence="8">The sequence shown here is derived from an EMBL/GenBank/DDBJ whole genome shotgun (WGS) entry which is preliminary data.</text>
</comment>
<dbReference type="AlphaFoldDB" id="A0A9N9EIU4"/>
<name>A0A9N9EIU4_FUNMO</name>
<keyword evidence="5" id="KW-0560">Oxidoreductase</keyword>
<organism evidence="8 9">
    <name type="scientific">Funneliformis mosseae</name>
    <name type="common">Endomycorrhizal fungus</name>
    <name type="synonym">Glomus mosseae</name>
    <dbReference type="NCBI Taxonomy" id="27381"/>
    <lineage>
        <taxon>Eukaryota</taxon>
        <taxon>Fungi</taxon>
        <taxon>Fungi incertae sedis</taxon>
        <taxon>Mucoromycota</taxon>
        <taxon>Glomeromycotina</taxon>
        <taxon>Glomeromycetes</taxon>
        <taxon>Glomerales</taxon>
        <taxon>Glomeraceae</taxon>
        <taxon>Funneliformis</taxon>
    </lineage>
</organism>
<dbReference type="Pfam" id="PF00724">
    <property type="entry name" value="Oxidored_FMN"/>
    <property type="match status" value="1"/>
</dbReference>
<dbReference type="PANTHER" id="PTHR43303:SF4">
    <property type="entry name" value="NADPH DEHYDROGENASE C23G7.10C-RELATED"/>
    <property type="match status" value="1"/>
</dbReference>